<reference evidence="3 4" key="1">
    <citation type="submission" date="2015-12" db="EMBL/GenBank/DDBJ databases">
        <title>The genome of Folsomia candida.</title>
        <authorList>
            <person name="Faddeeva A."/>
            <person name="Derks M.F."/>
            <person name="Anvar Y."/>
            <person name="Smit S."/>
            <person name="Van Straalen N."/>
            <person name="Roelofs D."/>
        </authorList>
    </citation>
    <scope>NUCLEOTIDE SEQUENCE [LARGE SCALE GENOMIC DNA]</scope>
    <source>
        <strain evidence="3 4">VU population</strain>
        <tissue evidence="3">Whole body</tissue>
    </source>
</reference>
<organism evidence="3 4">
    <name type="scientific">Folsomia candida</name>
    <name type="common">Springtail</name>
    <dbReference type="NCBI Taxonomy" id="158441"/>
    <lineage>
        <taxon>Eukaryota</taxon>
        <taxon>Metazoa</taxon>
        <taxon>Ecdysozoa</taxon>
        <taxon>Arthropoda</taxon>
        <taxon>Hexapoda</taxon>
        <taxon>Collembola</taxon>
        <taxon>Entomobryomorpha</taxon>
        <taxon>Isotomoidea</taxon>
        <taxon>Isotomidae</taxon>
        <taxon>Proisotominae</taxon>
        <taxon>Folsomia</taxon>
    </lineage>
</organism>
<dbReference type="PANTHER" id="PTHR22891">
    <property type="entry name" value="EUKARYOTIC TRANSLATION INITIATION FACTOR 2C"/>
    <property type="match status" value="1"/>
</dbReference>
<dbReference type="Gene3D" id="3.30.420.10">
    <property type="entry name" value="Ribonuclease H-like superfamily/Ribonuclease H"/>
    <property type="match status" value="1"/>
</dbReference>
<dbReference type="Pfam" id="PF02171">
    <property type="entry name" value="Piwi"/>
    <property type="match status" value="1"/>
</dbReference>
<dbReference type="SMART" id="SM00950">
    <property type="entry name" value="Piwi"/>
    <property type="match status" value="1"/>
</dbReference>
<comment type="caution">
    <text evidence="3">The sequence shown here is derived from an EMBL/GenBank/DDBJ whole genome shotgun (WGS) entry which is preliminary data.</text>
</comment>
<dbReference type="InterPro" id="IPR003165">
    <property type="entry name" value="Piwi"/>
</dbReference>
<dbReference type="PROSITE" id="PS50822">
    <property type="entry name" value="PIWI"/>
    <property type="match status" value="1"/>
</dbReference>
<dbReference type="InterPro" id="IPR003100">
    <property type="entry name" value="PAZ_dom"/>
</dbReference>
<dbReference type="InterPro" id="IPR036085">
    <property type="entry name" value="PAZ_dom_sf"/>
</dbReference>
<dbReference type="SUPFAM" id="SSF101690">
    <property type="entry name" value="PAZ domain"/>
    <property type="match status" value="1"/>
</dbReference>
<dbReference type="STRING" id="158441.A0A226DQX0"/>
<protein>
    <submittedName>
        <fullName evidence="3">Protein argonaute-2</fullName>
    </submittedName>
</protein>
<evidence type="ECO:0000313" key="4">
    <source>
        <dbReference type="Proteomes" id="UP000198287"/>
    </source>
</evidence>
<evidence type="ECO:0000313" key="3">
    <source>
        <dbReference type="EMBL" id="OXA47081.1"/>
    </source>
</evidence>
<dbReference type="AlphaFoldDB" id="A0A226DQX0"/>
<dbReference type="InterPro" id="IPR012337">
    <property type="entry name" value="RNaseH-like_sf"/>
</dbReference>
<dbReference type="CDD" id="cd02846">
    <property type="entry name" value="PAZ_argonaute_like"/>
    <property type="match status" value="1"/>
</dbReference>
<feature type="domain" description="Piwi" evidence="2">
    <location>
        <begin position="345"/>
        <end position="630"/>
    </location>
</feature>
<dbReference type="EMBL" id="LNIX01000014">
    <property type="protein sequence ID" value="OXA47081.1"/>
    <property type="molecule type" value="Genomic_DNA"/>
</dbReference>
<dbReference type="GO" id="GO:0034587">
    <property type="term" value="P:piRNA processing"/>
    <property type="evidence" value="ECO:0007669"/>
    <property type="project" value="UniProtKB-ARBA"/>
</dbReference>
<dbReference type="Gene3D" id="2.170.260.10">
    <property type="entry name" value="paz domain"/>
    <property type="match status" value="1"/>
</dbReference>
<sequence>MAKIEKPVLFFNNGCRLQVDFRLFVGKLIKYGTGPRDARGVYQKYHTYTANALIFQSAEGYTFDITDENGAKRSINIVEYMRKFKNTVIRHPKWPVVHVGNRNMTNYVPLELCTIVTQPYKGKMEANLTSKMIKGAAVGPKERFKKIEESRKGSEFGTCEVLKEFGIAIEENPIVIENASVIPPPVVRTLDSRGAKVDANVNQKEGKWSFTNGPSRKFLQAATLPKWAILDCDGVLKKEGVSGYFISKLTELGENLGMKGFRITPEVKCVTNGNLRLRHGEKLSKVEQERKLERIRVAFKELKKQEAERRSGYRGLTDRWERLCLRQSGSGTCDKQAFQQREVVGILTACIKSKNVKKPELNKQSQFIQKIGNFLLKLNSKLSGTNFSIKELTEKYFEEKTMILGADVTHPSPNAGGASIAAVTASFDLSCMRYSMHIQPQDGGQELIANMGEILAGQLAKFKESNGAYPKRILMFRDGVSEGYFPTVKQEEYEPMKAICESITEKEGIDKIKITFVIVKKRHHTRFQPMGAKDGVGTFQNIPPGTVVDTKIVHPSEREFFLNSHVGIQGTSKPTRYHVIHDDNNFTMGDLQKITYYLCYGFVRCTQPVSYPAATYYAHLAAFRARHLIEREGENADLKDLERKLTIHPDLAKRYPMFFV</sequence>
<dbReference type="GO" id="GO:0003723">
    <property type="term" value="F:RNA binding"/>
    <property type="evidence" value="ECO:0007669"/>
    <property type="project" value="InterPro"/>
</dbReference>
<dbReference type="Gene3D" id="3.40.50.2300">
    <property type="match status" value="1"/>
</dbReference>
<dbReference type="SUPFAM" id="SSF53098">
    <property type="entry name" value="Ribonuclease H-like"/>
    <property type="match status" value="1"/>
</dbReference>
<evidence type="ECO:0000259" key="1">
    <source>
        <dbReference type="PROSITE" id="PS50821"/>
    </source>
</evidence>
<dbReference type="PROSITE" id="PS50821">
    <property type="entry name" value="PAZ"/>
    <property type="match status" value="1"/>
</dbReference>
<feature type="domain" description="PAZ" evidence="1">
    <location>
        <begin position="7"/>
        <end position="117"/>
    </location>
</feature>
<dbReference type="InterPro" id="IPR036397">
    <property type="entry name" value="RNaseH_sf"/>
</dbReference>
<keyword evidence="4" id="KW-1185">Reference proteome</keyword>
<evidence type="ECO:0000259" key="2">
    <source>
        <dbReference type="PROSITE" id="PS50822"/>
    </source>
</evidence>
<dbReference type="Pfam" id="PF02170">
    <property type="entry name" value="PAZ"/>
    <property type="match status" value="1"/>
</dbReference>
<proteinExistence type="predicted"/>
<dbReference type="Proteomes" id="UP000198287">
    <property type="component" value="Unassembled WGS sequence"/>
</dbReference>
<name>A0A226DQX0_FOLCA</name>
<gene>
    <name evidence="3" type="ORF">Fcan01_18342</name>
</gene>
<accession>A0A226DQX0</accession>
<dbReference type="OrthoDB" id="10252740at2759"/>